<evidence type="ECO:0000256" key="1">
    <source>
        <dbReference type="ARBA" id="ARBA00004613"/>
    </source>
</evidence>
<feature type="region of interest" description="Disordered" evidence="8">
    <location>
        <begin position="1275"/>
        <end position="1422"/>
    </location>
</feature>
<accession>A0A8C9SGR7</accession>
<dbReference type="Pfam" id="PF25962">
    <property type="entry name" value="TIL_OTOGL_Mucin"/>
    <property type="match status" value="1"/>
</dbReference>
<dbReference type="Pfam" id="PF01826">
    <property type="entry name" value="TIL"/>
    <property type="match status" value="2"/>
</dbReference>
<protein>
    <recommendedName>
        <fullName evidence="9">VWFD domain-containing protein</fullName>
    </recommendedName>
</protein>
<dbReference type="CDD" id="cd19941">
    <property type="entry name" value="TIL"/>
    <property type="match status" value="3"/>
</dbReference>
<feature type="domain" description="VWFD" evidence="9">
    <location>
        <begin position="335"/>
        <end position="510"/>
    </location>
</feature>
<feature type="domain" description="VWFD" evidence="9">
    <location>
        <begin position="14"/>
        <end position="183"/>
    </location>
</feature>
<keyword evidence="11" id="KW-1185">Reference proteome</keyword>
<reference evidence="10 11" key="1">
    <citation type="submission" date="2019-04" db="EMBL/GenBank/DDBJ databases">
        <authorList>
            <consortium name="Wellcome Sanger Institute Data Sharing"/>
        </authorList>
    </citation>
    <scope>NUCLEOTIDE SEQUENCE [LARGE SCALE GENOMIC DNA]</scope>
</reference>
<evidence type="ECO:0000256" key="5">
    <source>
        <dbReference type="ARBA" id="ARBA00023008"/>
    </source>
</evidence>
<evidence type="ECO:0000259" key="9">
    <source>
        <dbReference type="PROSITE" id="PS51233"/>
    </source>
</evidence>
<evidence type="ECO:0000313" key="10">
    <source>
        <dbReference type="Ensembl" id="ENSSFOP00015035559.2"/>
    </source>
</evidence>
<keyword evidence="6" id="KW-1015">Disulfide bond</keyword>
<dbReference type="Pfam" id="PF23244">
    <property type="entry name" value="VWF"/>
    <property type="match status" value="1"/>
</dbReference>
<feature type="domain" description="VWFD" evidence="9">
    <location>
        <begin position="804"/>
        <end position="974"/>
    </location>
</feature>
<dbReference type="Gene3D" id="2.10.25.10">
    <property type="entry name" value="Laminin"/>
    <property type="match status" value="3"/>
</dbReference>
<reference evidence="10" key="3">
    <citation type="submission" date="2025-09" db="UniProtKB">
        <authorList>
            <consortium name="Ensembl"/>
        </authorList>
    </citation>
    <scope>IDENTIFICATION</scope>
</reference>
<dbReference type="InterPro" id="IPR001846">
    <property type="entry name" value="VWF_type-D"/>
</dbReference>
<keyword evidence="4" id="KW-0677">Repeat</keyword>
<dbReference type="PANTHER" id="PTHR11339">
    <property type="entry name" value="EXTRACELLULAR MATRIX GLYCOPROTEIN RELATED"/>
    <property type="match status" value="1"/>
</dbReference>
<dbReference type="FunFam" id="2.10.25.10:FF:000153">
    <property type="entry name" value="MUC5B isoform 1"/>
    <property type="match status" value="1"/>
</dbReference>
<sequence length="1422" mass="155570">MAFFTAPDHNHINSICSTWGKDHFKTFDGDVYQYPGMCEYNLASDCHESFLEFSVHMKRAPVDGHPTVSRVVVTIKDLIITLTKNLVTVNGEKVVMPYYGSGVFLERNPTYTRLSAKLGLTVMWNEEDAIMVELESKYANRTCGLCGDFNGIPVYDEFVQGGDNTSVERCAQLFHSDSWSSCAATLNPEPYIQACAQDMCSCGDNLDDFCLCSTLAEYSRQCSHAGGAPPNWRTPSFCVKTCPYNMVYSESGSPCLNTCTHRDTSSRCEEHTMDGCFCPEGTVLDDISERGCIPQDQCQCFHGRAYDSGEVLRLEREECACHHGMWSCESLSIPGMCAIEEGSHITTYDGKAYTFHGDCYYVFSKDCDSSKFTVLGRLVPCGIQETDTCLKSVVVLLNNDKSNALVFKSDGKVSHNAEISLPYSTADLTVFRPSSFHILMQTNFGLQLQVQLVPVMQLYVTTDQAYQGKMCGLCGNFNMALHDDLKTPQGLVEGTASSFANSWKAQGSCPDKTDRLDDPCSLSMENENYAEHWCSLLRNKDSKFAACHAMVDPESYYKRCKYSSCNCERSQDCLCAVFSSYVRACTAKNITLQDWRTNICDTYTESCPASQTFSDYLQGCQRTCRSLSSERQSCSTDFLPVDGCSCPEGLYQDHTGHCVQMAKCPCYHNGEHVKPGKSINIKDEHCVCTNGRLHCHSWKPGVGACPEPKVFFNCSTASPAEMGLACARSCRNLGLECFSDECESGCLCPSGFLNDGNGQCVREEDCPCSHDGKIYASGTSLSSKCNLCICKRGKWDCTENKCPATCTIYGSGHHSTFDEMNFGFRGQCGYVAVQDKCGNKTGKGSFGIITENIPCGTTGTTCSKSVRIFLGRTEVKLAEGTYEEIALKEGPVVEYKIRTAGLYLVVESSVGLTVLWDRKTTVRIILQPEHMGEVCGLCGDYDGDGVNDFKTQSLLPVSSQLEFANSWKVSSTCPDAGADLEPCSLKPHRHNWAKLQCSIIKGETFKECHAKVDPQPYYDNCVTDSCACDTGGDCECFCTAVAFYAQACNEAGVCVAWRTPDICPVFCDYYNKPEECKWHYSPCHKPCYKTCYNPDGICTNPIPNLEAICKNGSVEHKPPTPSTTTTTEPPIPSTTTTTTEPPTPPTTTTTAPPTPSTTTITTTTTTTEPPTPSSTTTTTPFPTTQCIPECEWSDWYDEDKPSSKKGDWETYENITASGKHICVNPEDIDCRSTDEPNMSLEEFVSITGQKVHCNVSFGLICKKEEQTERPYKCLNYKIKPPTPSNTTTTTPTTTTESPTPSTTTTTEPSTPSTTTTTTTTTTKPPSTTTTTEPPTPSTTTTTTTTESPAPSTTTTTTTPTTTTEPPTPSTTTTTTTTELPTPSTTTTTTTTTTTEPPTPSTTTTTEPPTPSTTTTTTPTTTT</sequence>
<dbReference type="PANTHER" id="PTHR11339:SF371">
    <property type="entry name" value="MUCIN-2"/>
    <property type="match status" value="1"/>
</dbReference>
<dbReference type="InterPro" id="IPR058753">
    <property type="entry name" value="TIL_OTOGL_Mucin"/>
</dbReference>
<evidence type="ECO:0000256" key="7">
    <source>
        <dbReference type="ARBA" id="ARBA00023180"/>
    </source>
</evidence>
<reference evidence="10" key="2">
    <citation type="submission" date="2025-08" db="UniProtKB">
        <authorList>
            <consortium name="Ensembl"/>
        </authorList>
    </citation>
    <scope>IDENTIFICATION</scope>
</reference>
<dbReference type="Pfam" id="PF08742">
    <property type="entry name" value="C8"/>
    <property type="match status" value="3"/>
</dbReference>
<dbReference type="GO" id="GO:0031012">
    <property type="term" value="C:extracellular matrix"/>
    <property type="evidence" value="ECO:0007669"/>
    <property type="project" value="TreeGrafter"/>
</dbReference>
<dbReference type="InterPro" id="IPR001007">
    <property type="entry name" value="VWF_dom"/>
</dbReference>
<dbReference type="SMART" id="SM00215">
    <property type="entry name" value="VWC_out"/>
    <property type="match status" value="2"/>
</dbReference>
<dbReference type="GO" id="GO:0005615">
    <property type="term" value="C:extracellular space"/>
    <property type="evidence" value="ECO:0007669"/>
    <property type="project" value="TreeGrafter"/>
</dbReference>
<feature type="compositionally biased region" description="Low complexity" evidence="8">
    <location>
        <begin position="1284"/>
        <end position="1422"/>
    </location>
</feature>
<evidence type="ECO:0000256" key="8">
    <source>
        <dbReference type="SAM" id="MobiDB-lite"/>
    </source>
</evidence>
<dbReference type="GeneTree" id="ENSGT00940000164871"/>
<dbReference type="FunFam" id="2.10.25.10:FF:000674">
    <property type="entry name" value="Mucin-2"/>
    <property type="match status" value="1"/>
</dbReference>
<evidence type="ECO:0000256" key="4">
    <source>
        <dbReference type="ARBA" id="ARBA00022737"/>
    </source>
</evidence>
<dbReference type="InterPro" id="IPR025155">
    <property type="entry name" value="WxxW_domain"/>
</dbReference>
<feature type="region of interest" description="Disordered" evidence="8">
    <location>
        <begin position="1113"/>
        <end position="1185"/>
    </location>
</feature>
<dbReference type="PROSITE" id="PS51233">
    <property type="entry name" value="VWFD"/>
    <property type="match status" value="3"/>
</dbReference>
<dbReference type="SUPFAM" id="SSF57603">
    <property type="entry name" value="FnI-like domain"/>
    <property type="match status" value="1"/>
</dbReference>
<dbReference type="OrthoDB" id="160294at2759"/>
<evidence type="ECO:0000313" key="11">
    <source>
        <dbReference type="Proteomes" id="UP000694397"/>
    </source>
</evidence>
<dbReference type="SMART" id="SM00832">
    <property type="entry name" value="C8"/>
    <property type="match status" value="3"/>
</dbReference>
<proteinExistence type="predicted"/>
<dbReference type="InterPro" id="IPR050780">
    <property type="entry name" value="Mucin_vWF_Thrombospondin_sf"/>
</dbReference>
<dbReference type="InterPro" id="IPR002919">
    <property type="entry name" value="TIL_dom"/>
</dbReference>
<keyword evidence="5" id="KW-0186">Copper</keyword>
<dbReference type="SUPFAM" id="SSF57567">
    <property type="entry name" value="Serine protease inhibitors"/>
    <property type="match status" value="3"/>
</dbReference>
<dbReference type="SMART" id="SM00216">
    <property type="entry name" value="VWD"/>
    <property type="match status" value="3"/>
</dbReference>
<dbReference type="Proteomes" id="UP000694397">
    <property type="component" value="Chromosome 5"/>
</dbReference>
<keyword evidence="2" id="KW-0964">Secreted</keyword>
<feature type="compositionally biased region" description="Low complexity" evidence="8">
    <location>
        <begin position="1122"/>
        <end position="1184"/>
    </location>
</feature>
<name>A0A8C9SGR7_SCLFO</name>
<dbReference type="InterPro" id="IPR036084">
    <property type="entry name" value="Ser_inhib-like_sf"/>
</dbReference>
<dbReference type="Ensembl" id="ENSSFOT00015035947.2">
    <property type="protein sequence ID" value="ENSSFOP00015035559.2"/>
    <property type="gene ID" value="ENSSFOG00015022644.2"/>
</dbReference>
<keyword evidence="7" id="KW-0325">Glycoprotein</keyword>
<evidence type="ECO:0000256" key="3">
    <source>
        <dbReference type="ARBA" id="ARBA00022729"/>
    </source>
</evidence>
<keyword evidence="3" id="KW-0732">Signal</keyword>
<dbReference type="InterPro" id="IPR014853">
    <property type="entry name" value="VWF/SSPO/ZAN-like_Cys-rich_dom"/>
</dbReference>
<evidence type="ECO:0000256" key="2">
    <source>
        <dbReference type="ARBA" id="ARBA00022525"/>
    </source>
</evidence>
<evidence type="ECO:0000256" key="6">
    <source>
        <dbReference type="ARBA" id="ARBA00023157"/>
    </source>
</evidence>
<dbReference type="Pfam" id="PF13330">
    <property type="entry name" value="Mucin2_WxxW"/>
    <property type="match status" value="1"/>
</dbReference>
<comment type="subcellular location">
    <subcellularLocation>
        <location evidence="1">Secreted</location>
    </subcellularLocation>
</comment>
<organism evidence="10 11">
    <name type="scientific">Scleropages formosus</name>
    <name type="common">Asian bonytongue</name>
    <name type="synonym">Osteoglossum formosum</name>
    <dbReference type="NCBI Taxonomy" id="113540"/>
    <lineage>
        <taxon>Eukaryota</taxon>
        <taxon>Metazoa</taxon>
        <taxon>Chordata</taxon>
        <taxon>Craniata</taxon>
        <taxon>Vertebrata</taxon>
        <taxon>Euteleostomi</taxon>
        <taxon>Actinopterygii</taxon>
        <taxon>Neopterygii</taxon>
        <taxon>Teleostei</taxon>
        <taxon>Osteoglossocephala</taxon>
        <taxon>Osteoglossomorpha</taxon>
        <taxon>Osteoglossiformes</taxon>
        <taxon>Osteoglossidae</taxon>
        <taxon>Scleropages</taxon>
    </lineage>
</organism>
<dbReference type="Pfam" id="PF00094">
    <property type="entry name" value="VWD"/>
    <property type="match status" value="3"/>
</dbReference>